<dbReference type="InterPro" id="IPR021109">
    <property type="entry name" value="Peptidase_aspartic_dom_sf"/>
</dbReference>
<gene>
    <name evidence="8" type="ORF">PsYK624_104920</name>
</gene>
<feature type="domain" description="Peptidase A1" evidence="7">
    <location>
        <begin position="52"/>
        <end position="382"/>
    </location>
</feature>
<evidence type="ECO:0000256" key="6">
    <source>
        <dbReference type="SAM" id="SignalP"/>
    </source>
</evidence>
<dbReference type="PANTHER" id="PTHR47966">
    <property type="entry name" value="BETA-SITE APP-CLEAVING ENZYME, ISOFORM A-RELATED"/>
    <property type="match status" value="1"/>
</dbReference>
<keyword evidence="3" id="KW-0378">Hydrolase</keyword>
<proteinExistence type="inferred from homology"/>
<dbReference type="Proteomes" id="UP000703269">
    <property type="component" value="Unassembled WGS sequence"/>
</dbReference>
<dbReference type="PROSITE" id="PS51767">
    <property type="entry name" value="PEPTIDASE_A1"/>
    <property type="match status" value="1"/>
</dbReference>
<dbReference type="InterPro" id="IPR001461">
    <property type="entry name" value="Aspartic_peptidase_A1"/>
</dbReference>
<dbReference type="SUPFAM" id="SSF50630">
    <property type="entry name" value="Acid proteases"/>
    <property type="match status" value="1"/>
</dbReference>
<keyword evidence="2 3" id="KW-0064">Aspartyl protease</keyword>
<evidence type="ECO:0000259" key="7">
    <source>
        <dbReference type="PROSITE" id="PS51767"/>
    </source>
</evidence>
<reference evidence="8 9" key="1">
    <citation type="submission" date="2021-08" db="EMBL/GenBank/DDBJ databases">
        <title>Draft Genome Sequence of Phanerochaete sordida strain YK-624.</title>
        <authorList>
            <person name="Mori T."/>
            <person name="Dohra H."/>
            <person name="Suzuki T."/>
            <person name="Kawagishi H."/>
            <person name="Hirai H."/>
        </authorList>
    </citation>
    <scope>NUCLEOTIDE SEQUENCE [LARGE SCALE GENOMIC DNA]</scope>
    <source>
        <strain evidence="8 9">YK-624</strain>
    </source>
</reference>
<evidence type="ECO:0000256" key="1">
    <source>
        <dbReference type="ARBA" id="ARBA00007447"/>
    </source>
</evidence>
<dbReference type="Pfam" id="PF00026">
    <property type="entry name" value="Asp"/>
    <property type="match status" value="1"/>
</dbReference>
<dbReference type="PROSITE" id="PS00141">
    <property type="entry name" value="ASP_PROTEASE"/>
    <property type="match status" value="1"/>
</dbReference>
<evidence type="ECO:0000313" key="9">
    <source>
        <dbReference type="Proteomes" id="UP000703269"/>
    </source>
</evidence>
<keyword evidence="6" id="KW-0732">Signal</keyword>
<dbReference type="EMBL" id="BPQB01000039">
    <property type="protein sequence ID" value="GJE94323.1"/>
    <property type="molecule type" value="Genomic_DNA"/>
</dbReference>
<evidence type="ECO:0000256" key="2">
    <source>
        <dbReference type="ARBA" id="ARBA00022750"/>
    </source>
</evidence>
<dbReference type="Gene3D" id="2.40.70.10">
    <property type="entry name" value="Acid Proteases"/>
    <property type="match status" value="2"/>
</dbReference>
<keyword evidence="9" id="KW-1185">Reference proteome</keyword>
<evidence type="ECO:0000256" key="3">
    <source>
        <dbReference type="RuleBase" id="RU000454"/>
    </source>
</evidence>
<keyword evidence="5" id="KW-0812">Transmembrane</keyword>
<name>A0A9P3GDY9_9APHY</name>
<evidence type="ECO:0000256" key="4">
    <source>
        <dbReference type="SAM" id="MobiDB-lite"/>
    </source>
</evidence>
<evidence type="ECO:0000313" key="8">
    <source>
        <dbReference type="EMBL" id="GJE94323.1"/>
    </source>
</evidence>
<dbReference type="AlphaFoldDB" id="A0A9P3GDY9"/>
<dbReference type="CDD" id="cd05471">
    <property type="entry name" value="pepsin_like"/>
    <property type="match status" value="1"/>
</dbReference>
<keyword evidence="3 8" id="KW-0645">Protease</keyword>
<dbReference type="InterPro" id="IPR034164">
    <property type="entry name" value="Pepsin-like_dom"/>
</dbReference>
<dbReference type="InterPro" id="IPR001969">
    <property type="entry name" value="Aspartic_peptidase_AS"/>
</dbReference>
<organism evidence="8 9">
    <name type="scientific">Phanerochaete sordida</name>
    <dbReference type="NCBI Taxonomy" id="48140"/>
    <lineage>
        <taxon>Eukaryota</taxon>
        <taxon>Fungi</taxon>
        <taxon>Dikarya</taxon>
        <taxon>Basidiomycota</taxon>
        <taxon>Agaricomycotina</taxon>
        <taxon>Agaricomycetes</taxon>
        <taxon>Polyporales</taxon>
        <taxon>Phanerochaetaceae</taxon>
        <taxon>Phanerochaete</taxon>
    </lineage>
</organism>
<dbReference type="OrthoDB" id="771136at2759"/>
<protein>
    <submittedName>
        <fullName evidence="8">Acid protease</fullName>
    </submittedName>
</protein>
<accession>A0A9P3GDY9</accession>
<feature type="compositionally biased region" description="Basic and acidic residues" evidence="4">
    <location>
        <begin position="545"/>
        <end position="558"/>
    </location>
</feature>
<keyword evidence="5" id="KW-0472">Membrane</keyword>
<dbReference type="GO" id="GO:0006508">
    <property type="term" value="P:proteolysis"/>
    <property type="evidence" value="ECO:0007669"/>
    <property type="project" value="UniProtKB-KW"/>
</dbReference>
<feature type="signal peptide" evidence="6">
    <location>
        <begin position="1"/>
        <end position="24"/>
    </location>
</feature>
<dbReference type="PANTHER" id="PTHR47966:SF51">
    <property type="entry name" value="BETA-SITE APP-CLEAVING ENZYME, ISOFORM A-RELATED"/>
    <property type="match status" value="1"/>
</dbReference>
<keyword evidence="5" id="KW-1133">Transmembrane helix</keyword>
<dbReference type="GO" id="GO:0004190">
    <property type="term" value="F:aspartic-type endopeptidase activity"/>
    <property type="evidence" value="ECO:0007669"/>
    <property type="project" value="UniProtKB-KW"/>
</dbReference>
<feature type="chain" id="PRO_5040349424" evidence="6">
    <location>
        <begin position="25"/>
        <end position="565"/>
    </location>
</feature>
<feature type="transmembrane region" description="Helical" evidence="5">
    <location>
        <begin position="497"/>
        <end position="521"/>
    </location>
</feature>
<comment type="similarity">
    <text evidence="1 3">Belongs to the peptidase A1 family.</text>
</comment>
<dbReference type="PRINTS" id="PR00792">
    <property type="entry name" value="PEPSIN"/>
</dbReference>
<dbReference type="InterPro" id="IPR033121">
    <property type="entry name" value="PEPTIDASE_A1"/>
</dbReference>
<sequence length="565" mass="59551">MALFVNRSLAGFLVLGLQLCLVASRNVARDSGAGVPFAGIVVSDTQDGDYEYTVNITLGGQDFTVQLDSGSSDLWVYAPNGGIQITNDSHISGGIEYVKGVVSGTIQFAELKFGEYTIPSQAFLNVQNISGVPPGTVGILGVSFDSNNESLITHGIHKNWGEDVTLGRTVLSNIFAQNASLQPSYDLALNRWDDLDEDGTTGELVIGYHDPQYADIAQAPQIPRVIDNQWAGYLDGMKVNGENVPLTQSSYNTTDGQLIVLFDSGTSDMIIPGPLVDAVYSQIAGSVKVNGTWVAPCYNSANVSLTIGGLDYPLHPLDLSRTSEQTSALQDGTEETFLLCVASFTDASTLTLNDVDIILGDVFLKNVVTSFNFGPENREGDHPGASGSFVQLLSLTDPDEAWLDFQLTRSFLLTQPASAPVIDPVFLPTLFPADFGAVQNYTNTGAITPFPSAVSSAPSSSPTAAGIAGTLEDAAAPSAGAESDGGVVSLLDKYGPVVIGLLGANLAVMVLLCVVALAACTRGAMRSGARMRNISPSYAPVSFREKPAAGFDPEEHAPIRSYGEQ</sequence>
<comment type="caution">
    <text evidence="8">The sequence shown here is derived from an EMBL/GenBank/DDBJ whole genome shotgun (WGS) entry which is preliminary data.</text>
</comment>
<feature type="region of interest" description="Disordered" evidence="4">
    <location>
        <begin position="545"/>
        <end position="565"/>
    </location>
</feature>
<evidence type="ECO:0000256" key="5">
    <source>
        <dbReference type="SAM" id="Phobius"/>
    </source>
</evidence>